<dbReference type="EMBL" id="CAXDID020000231">
    <property type="protein sequence ID" value="CAL6060648.1"/>
    <property type="molecule type" value="Genomic_DNA"/>
</dbReference>
<proteinExistence type="inferred from homology"/>
<keyword evidence="6" id="KW-1185">Reference proteome</keyword>
<feature type="compositionally biased region" description="Polar residues" evidence="4">
    <location>
        <begin position="632"/>
        <end position="641"/>
    </location>
</feature>
<dbReference type="PRINTS" id="PR00301">
    <property type="entry name" value="HEATSHOCK70"/>
</dbReference>
<dbReference type="InterPro" id="IPR043129">
    <property type="entry name" value="ATPase_NBD"/>
</dbReference>
<dbReference type="Pfam" id="PF00012">
    <property type="entry name" value="HSP70"/>
    <property type="match status" value="1"/>
</dbReference>
<dbReference type="InterPro" id="IPR029047">
    <property type="entry name" value="HSP70_peptide-bd_sf"/>
</dbReference>
<evidence type="ECO:0000313" key="6">
    <source>
        <dbReference type="Proteomes" id="UP001642409"/>
    </source>
</evidence>
<dbReference type="Gene3D" id="3.90.640.10">
    <property type="entry name" value="Actin, Chain A, domain 4"/>
    <property type="match status" value="1"/>
</dbReference>
<dbReference type="InterPro" id="IPR029048">
    <property type="entry name" value="HSP70_C_sf"/>
</dbReference>
<dbReference type="PROSITE" id="PS00329">
    <property type="entry name" value="HSP70_2"/>
    <property type="match status" value="1"/>
</dbReference>
<evidence type="ECO:0000256" key="1">
    <source>
        <dbReference type="ARBA" id="ARBA00022741"/>
    </source>
</evidence>
<evidence type="ECO:0000256" key="3">
    <source>
        <dbReference type="RuleBase" id="RU003322"/>
    </source>
</evidence>
<accession>A0ABP1KFE7</accession>
<reference evidence="5 6" key="1">
    <citation type="submission" date="2024-07" db="EMBL/GenBank/DDBJ databases">
        <authorList>
            <person name="Akdeniz Z."/>
        </authorList>
    </citation>
    <scope>NUCLEOTIDE SEQUENCE [LARGE SCALE GENOMIC DNA]</scope>
</reference>
<dbReference type="PROSITE" id="PS01036">
    <property type="entry name" value="HSP70_3"/>
    <property type="match status" value="1"/>
</dbReference>
<dbReference type="PANTHER" id="PTHR19375">
    <property type="entry name" value="HEAT SHOCK PROTEIN 70KDA"/>
    <property type="match status" value="1"/>
</dbReference>
<sequence>MSAPAIGIDLGTTYSCVAVFQNERVEIIVNDVGEYTTPSYVAFNESERLIGEAAKNQTAMNPENTVYDSKRLIGRHFSDKEVQDDIKHYSFKVVADSDDKPMIQVNYKGETKRFSPEEISSMVLLKMKQCAQDFLGIEVKDAVITVPAYFTDAQRKATQNAGHICGLNVLRIINEPTAACIAYGFQTKMKQKEQNTMVFDFGGGTFDCSVLNMDKEVFEVRATAGNSHLGGEDIDSRLVTYFIAEFLKKHSKDISKNLRAVRRLRSQCERAKRSLSSSQTASIELESLFEGVDFYTSITRAKFEDLCLDLFKLTLEPVEIVLKDAKMSKSEVDEVVLVGGSTRIPRVQQLLKEYFNGKEPLKSLNPDEAVAYGAAVQAAVLSKHDSQSQGTGNILLLDVCPLSLGIETGGNSMTVLIPRNTTIPANKKETFTTYADNQTQVTIRIFEGERPLTQDNNLLGNFDLSGIPPGPRGQPKIEVTYDISADGILTVTAKDLSGTGNTKTLQINQKSNRLSDGDIDRMVREAEQFKNEDGRIRDGQVARNDLEGLVFGTRAQLEGEKKLNIPDEDKKKITEIIEQVLAWMEQNKLASKQDYEAKKQEFEDVVQPLMQKIYGQGSSQENFTAPGREQTRAQPSANDLD</sequence>
<dbReference type="Gene3D" id="2.60.34.10">
    <property type="entry name" value="Substrate Binding Domain Of DNAk, Chain A, domain 1"/>
    <property type="match status" value="1"/>
</dbReference>
<dbReference type="SUPFAM" id="SSF100934">
    <property type="entry name" value="Heat shock protein 70kD (HSP70), C-terminal subdomain"/>
    <property type="match status" value="1"/>
</dbReference>
<keyword evidence="1 3" id="KW-0547">Nucleotide-binding</keyword>
<name>A0ABP1KFE7_9EUKA</name>
<evidence type="ECO:0000256" key="4">
    <source>
        <dbReference type="SAM" id="MobiDB-lite"/>
    </source>
</evidence>
<dbReference type="SUPFAM" id="SSF100920">
    <property type="entry name" value="Heat shock protein 70kD (HSP70), peptide-binding domain"/>
    <property type="match status" value="1"/>
</dbReference>
<dbReference type="InterPro" id="IPR013126">
    <property type="entry name" value="Hsp_70_fam"/>
</dbReference>
<comment type="similarity">
    <text evidence="3">Belongs to the heat shock protein 70 family.</text>
</comment>
<gene>
    <name evidence="5" type="ORF">HINF_LOCUS49327</name>
</gene>
<organism evidence="5 6">
    <name type="scientific">Hexamita inflata</name>
    <dbReference type="NCBI Taxonomy" id="28002"/>
    <lineage>
        <taxon>Eukaryota</taxon>
        <taxon>Metamonada</taxon>
        <taxon>Diplomonadida</taxon>
        <taxon>Hexamitidae</taxon>
        <taxon>Hexamitinae</taxon>
        <taxon>Hexamita</taxon>
    </lineage>
</organism>
<evidence type="ECO:0000256" key="2">
    <source>
        <dbReference type="ARBA" id="ARBA00022840"/>
    </source>
</evidence>
<keyword evidence="2 3" id="KW-0067">ATP-binding</keyword>
<protein>
    <submittedName>
        <fullName evidence="5">Cytosolic_heat shock protein 70</fullName>
    </submittedName>
</protein>
<dbReference type="Gene3D" id="1.20.1270.10">
    <property type="match status" value="1"/>
</dbReference>
<dbReference type="PROSITE" id="PS00297">
    <property type="entry name" value="HSP70_1"/>
    <property type="match status" value="1"/>
</dbReference>
<evidence type="ECO:0000313" key="5">
    <source>
        <dbReference type="EMBL" id="CAL6060648.1"/>
    </source>
</evidence>
<dbReference type="SUPFAM" id="SSF53067">
    <property type="entry name" value="Actin-like ATPase domain"/>
    <property type="match status" value="2"/>
</dbReference>
<dbReference type="Proteomes" id="UP001642409">
    <property type="component" value="Unassembled WGS sequence"/>
</dbReference>
<dbReference type="Gene3D" id="3.30.420.40">
    <property type="match status" value="2"/>
</dbReference>
<dbReference type="Gene3D" id="3.30.30.30">
    <property type="match status" value="1"/>
</dbReference>
<feature type="region of interest" description="Disordered" evidence="4">
    <location>
        <begin position="613"/>
        <end position="641"/>
    </location>
</feature>
<dbReference type="NCBIfam" id="NF001413">
    <property type="entry name" value="PRK00290.1"/>
    <property type="match status" value="1"/>
</dbReference>
<comment type="caution">
    <text evidence="5">The sequence shown here is derived from an EMBL/GenBank/DDBJ whole genome shotgun (WGS) entry which is preliminary data.</text>
</comment>
<dbReference type="InterPro" id="IPR018181">
    <property type="entry name" value="Heat_shock_70_CS"/>
</dbReference>